<dbReference type="GO" id="GO:0005737">
    <property type="term" value="C:cytoplasm"/>
    <property type="evidence" value="ECO:0007669"/>
    <property type="project" value="UniProtKB-SubCell"/>
</dbReference>
<dbReference type="NCBIfam" id="TIGR00611">
    <property type="entry name" value="recf"/>
    <property type="match status" value="1"/>
</dbReference>
<keyword evidence="6 9" id="KW-0547">Nucleotide-binding</keyword>
<dbReference type="InterPro" id="IPR027417">
    <property type="entry name" value="P-loop_NTPase"/>
</dbReference>
<protein>
    <recommendedName>
        <fullName evidence="3 9">DNA replication and repair protein RecF</fullName>
    </recommendedName>
</protein>
<keyword evidence="13" id="KW-1185">Reference proteome</keyword>
<evidence type="ECO:0000313" key="12">
    <source>
        <dbReference type="EMBL" id="SDE63997.1"/>
    </source>
</evidence>
<evidence type="ECO:0000256" key="7">
    <source>
        <dbReference type="ARBA" id="ARBA00022840"/>
    </source>
</evidence>
<dbReference type="SUPFAM" id="SSF52540">
    <property type="entry name" value="P-loop containing nucleoside triphosphate hydrolases"/>
    <property type="match status" value="1"/>
</dbReference>
<evidence type="ECO:0000256" key="4">
    <source>
        <dbReference type="ARBA" id="ARBA00022490"/>
    </source>
</evidence>
<dbReference type="SMART" id="SM00382">
    <property type="entry name" value="AAA"/>
    <property type="match status" value="1"/>
</dbReference>
<gene>
    <name evidence="9" type="primary">recF</name>
    <name evidence="12" type="ORF">SAMN04488071_3482</name>
</gene>
<evidence type="ECO:0000313" key="13">
    <source>
        <dbReference type="Proteomes" id="UP000183685"/>
    </source>
</evidence>
<dbReference type="Proteomes" id="UP000183685">
    <property type="component" value="Unassembled WGS sequence"/>
</dbReference>
<comment type="subcellular location">
    <subcellularLocation>
        <location evidence="1 9 10">Cytoplasm</location>
    </subcellularLocation>
</comment>
<keyword evidence="5 9" id="KW-0235">DNA replication</keyword>
<dbReference type="InterPro" id="IPR018078">
    <property type="entry name" value="DNA-binding_RecF_CS"/>
</dbReference>
<evidence type="ECO:0000256" key="9">
    <source>
        <dbReference type="HAMAP-Rule" id="MF_00365"/>
    </source>
</evidence>
<keyword evidence="9 10" id="KW-0742">SOS response</keyword>
<dbReference type="GO" id="GO:0006260">
    <property type="term" value="P:DNA replication"/>
    <property type="evidence" value="ECO:0007669"/>
    <property type="project" value="UniProtKB-UniRule"/>
</dbReference>
<dbReference type="Gene3D" id="1.20.1050.90">
    <property type="entry name" value="RecF/RecN/SMC, N-terminal domain"/>
    <property type="match status" value="1"/>
</dbReference>
<evidence type="ECO:0000256" key="5">
    <source>
        <dbReference type="ARBA" id="ARBA00022705"/>
    </source>
</evidence>
<accession>A0A1G7EK79</accession>
<evidence type="ECO:0000256" key="2">
    <source>
        <dbReference type="ARBA" id="ARBA00008016"/>
    </source>
</evidence>
<keyword evidence="9 10" id="KW-0234">DNA repair</keyword>
<dbReference type="InterPro" id="IPR003395">
    <property type="entry name" value="RecF/RecN/SMC_N"/>
</dbReference>
<proteinExistence type="inferred from homology"/>
<dbReference type="InterPro" id="IPR042174">
    <property type="entry name" value="RecF_2"/>
</dbReference>
<feature type="domain" description="AAA+ ATPase" evidence="11">
    <location>
        <begin position="45"/>
        <end position="392"/>
    </location>
</feature>
<evidence type="ECO:0000256" key="3">
    <source>
        <dbReference type="ARBA" id="ARBA00020170"/>
    </source>
</evidence>
<evidence type="ECO:0000256" key="6">
    <source>
        <dbReference type="ARBA" id="ARBA00022741"/>
    </source>
</evidence>
<dbReference type="Gene3D" id="3.40.50.300">
    <property type="entry name" value="P-loop containing nucleotide triphosphate hydrolases"/>
    <property type="match status" value="1"/>
</dbReference>
<dbReference type="PROSITE" id="PS00618">
    <property type="entry name" value="RECF_2"/>
    <property type="match status" value="1"/>
</dbReference>
<evidence type="ECO:0000256" key="10">
    <source>
        <dbReference type="RuleBase" id="RU000578"/>
    </source>
</evidence>
<feature type="binding site" evidence="9">
    <location>
        <begin position="53"/>
        <end position="60"/>
    </location>
    <ligand>
        <name>ATP</name>
        <dbReference type="ChEBI" id="CHEBI:30616"/>
    </ligand>
</feature>
<evidence type="ECO:0000259" key="11">
    <source>
        <dbReference type="SMART" id="SM00382"/>
    </source>
</evidence>
<dbReference type="InterPro" id="IPR001238">
    <property type="entry name" value="DNA-binding_RecF"/>
</dbReference>
<reference evidence="12 13" key="1">
    <citation type="submission" date="2016-10" db="EMBL/GenBank/DDBJ databases">
        <authorList>
            <person name="de Groot N.N."/>
        </authorList>
    </citation>
    <scope>NUCLEOTIDE SEQUENCE [LARGE SCALE GENOMIC DNA]</scope>
    <source>
        <strain evidence="12 13">CGMCC 1.9109</strain>
    </source>
</reference>
<dbReference type="RefSeq" id="WP_082714782.1">
    <property type="nucleotide sequence ID" value="NZ_FNAK01000008.1"/>
</dbReference>
<sequence>MAEPAQAAGAGGMSPAPQSHGVYVSSLTLTDFRSYSRTKITPTGDHPLVVLAGPNGAGKTNVLEALSYLAPGRGLRRAPLEEVARQEATGPWAVAATLMLDGEDIRVGTGLEGTKGEGATRRLVKIDGEAISSTNTLGDRWSVTWLTPQMDRLFIEGPSARRRFLDRMVLGLYPDHSRQVGAYERVMRERNRLFAEKGMGADMAWISALETRMAEHAVAVAIARLDFAGQLAGQLEAADESPFPKALLAIDGWLEEQIADGMAAVEAESAYRDKLVSLRARDARSGRASEGVHKTDLIVTHAPKGMRGELCSTGEQKALLIALVLANARLQAAQKGQAPLMLLDEVAAHLDEDRREALFSALSSLGSQCWLTGTDRELFIGLEGRAEFFDVRDGKIQPLHTQG</sequence>
<dbReference type="GO" id="GO:0005524">
    <property type="term" value="F:ATP binding"/>
    <property type="evidence" value="ECO:0007669"/>
    <property type="project" value="UniProtKB-UniRule"/>
</dbReference>
<evidence type="ECO:0000256" key="1">
    <source>
        <dbReference type="ARBA" id="ARBA00004496"/>
    </source>
</evidence>
<dbReference type="PROSITE" id="PS00617">
    <property type="entry name" value="RECF_1"/>
    <property type="match status" value="1"/>
</dbReference>
<comment type="function">
    <text evidence="9 10">The RecF protein is involved in DNA metabolism; it is required for DNA replication and normal SOS inducibility. RecF binds preferentially to single-stranded, linear DNA. It also seems to bind ATP.</text>
</comment>
<comment type="similarity">
    <text evidence="2 9 10">Belongs to the RecF family.</text>
</comment>
<dbReference type="STRING" id="637679.GCA_001550055_00895"/>
<dbReference type="GO" id="GO:0009432">
    <property type="term" value="P:SOS response"/>
    <property type="evidence" value="ECO:0007669"/>
    <property type="project" value="UniProtKB-UniRule"/>
</dbReference>
<dbReference type="GO" id="GO:0003697">
    <property type="term" value="F:single-stranded DNA binding"/>
    <property type="evidence" value="ECO:0007669"/>
    <property type="project" value="UniProtKB-UniRule"/>
</dbReference>
<dbReference type="InterPro" id="IPR003593">
    <property type="entry name" value="AAA+_ATPase"/>
</dbReference>
<keyword evidence="7 9" id="KW-0067">ATP-binding</keyword>
<keyword evidence="4 9" id="KW-0963">Cytoplasm</keyword>
<evidence type="ECO:0000256" key="8">
    <source>
        <dbReference type="ARBA" id="ARBA00023125"/>
    </source>
</evidence>
<dbReference type="AlphaFoldDB" id="A0A1G7EK79"/>
<dbReference type="HAMAP" id="MF_00365">
    <property type="entry name" value="RecF"/>
    <property type="match status" value="1"/>
</dbReference>
<dbReference type="GO" id="GO:0006302">
    <property type="term" value="P:double-strand break repair"/>
    <property type="evidence" value="ECO:0007669"/>
    <property type="project" value="TreeGrafter"/>
</dbReference>
<name>A0A1G7EK79_9PROT</name>
<dbReference type="PANTHER" id="PTHR32182">
    <property type="entry name" value="DNA REPLICATION AND REPAIR PROTEIN RECF"/>
    <property type="match status" value="1"/>
</dbReference>
<dbReference type="Pfam" id="PF02463">
    <property type="entry name" value="SMC_N"/>
    <property type="match status" value="1"/>
</dbReference>
<dbReference type="EMBL" id="FNAK01000008">
    <property type="protein sequence ID" value="SDE63997.1"/>
    <property type="molecule type" value="Genomic_DNA"/>
</dbReference>
<keyword evidence="9 10" id="KW-0227">DNA damage</keyword>
<organism evidence="12 13">
    <name type="scientific">Kordiimonas lacus</name>
    <dbReference type="NCBI Taxonomy" id="637679"/>
    <lineage>
        <taxon>Bacteria</taxon>
        <taxon>Pseudomonadati</taxon>
        <taxon>Pseudomonadota</taxon>
        <taxon>Alphaproteobacteria</taxon>
        <taxon>Kordiimonadales</taxon>
        <taxon>Kordiimonadaceae</taxon>
        <taxon>Kordiimonas</taxon>
    </lineage>
</organism>
<dbReference type="GO" id="GO:0000731">
    <property type="term" value="P:DNA synthesis involved in DNA repair"/>
    <property type="evidence" value="ECO:0007669"/>
    <property type="project" value="TreeGrafter"/>
</dbReference>
<dbReference type="PANTHER" id="PTHR32182:SF0">
    <property type="entry name" value="DNA REPLICATION AND REPAIR PROTEIN RECF"/>
    <property type="match status" value="1"/>
</dbReference>
<keyword evidence="8 9" id="KW-0238">DNA-binding</keyword>